<dbReference type="EMBL" id="AGNL01002642">
    <property type="protein sequence ID" value="EJK75942.1"/>
    <property type="molecule type" value="Genomic_DNA"/>
</dbReference>
<evidence type="ECO:0000313" key="11">
    <source>
        <dbReference type="Proteomes" id="UP000266841"/>
    </source>
</evidence>
<dbReference type="GO" id="GO:0005776">
    <property type="term" value="C:autophagosome"/>
    <property type="evidence" value="ECO:0007669"/>
    <property type="project" value="TreeGrafter"/>
</dbReference>
<feature type="compositionally biased region" description="Polar residues" evidence="6">
    <location>
        <begin position="12"/>
        <end position="24"/>
    </location>
</feature>
<dbReference type="OrthoDB" id="272162at2759"/>
<feature type="domain" description="Autophagy protein ATG5 UblB" evidence="7">
    <location>
        <begin position="306"/>
        <end position="419"/>
    </location>
</feature>
<comment type="subcellular location">
    <subcellularLocation>
        <location evidence="5">Preautophagosomal structure membrane</location>
        <topology evidence="5">Peripheral membrane protein</topology>
    </subcellularLocation>
</comment>
<protein>
    <recommendedName>
        <fullName evidence="5">Autophagy protein 5</fullName>
    </recommendedName>
</protein>
<dbReference type="GO" id="GO:0061908">
    <property type="term" value="C:phagophore"/>
    <property type="evidence" value="ECO:0007669"/>
    <property type="project" value="TreeGrafter"/>
</dbReference>
<name>K0TQF2_THAOC</name>
<dbReference type="eggNOG" id="KOG2976">
    <property type="taxonomic scope" value="Eukaryota"/>
</dbReference>
<reference evidence="10 11" key="1">
    <citation type="journal article" date="2012" name="Genome Biol.">
        <title>Genome and low-iron response of an oceanic diatom adapted to chronic iron limitation.</title>
        <authorList>
            <person name="Lommer M."/>
            <person name="Specht M."/>
            <person name="Roy A.S."/>
            <person name="Kraemer L."/>
            <person name="Andreson R."/>
            <person name="Gutowska M.A."/>
            <person name="Wolf J."/>
            <person name="Bergner S.V."/>
            <person name="Schilhabel M.B."/>
            <person name="Klostermeier U.C."/>
            <person name="Beiko R.G."/>
            <person name="Rosenstiel P."/>
            <person name="Hippler M."/>
            <person name="Laroche J."/>
        </authorList>
    </citation>
    <scope>NUCLEOTIDE SEQUENCE [LARGE SCALE GENOMIC DNA]</scope>
    <source>
        <strain evidence="10 11">CCMP1005</strain>
    </source>
</reference>
<dbReference type="Gene3D" id="3.10.20.620">
    <property type="match status" value="2"/>
</dbReference>
<comment type="caution">
    <text evidence="10">The sequence shown here is derived from an EMBL/GenBank/DDBJ whole genome shotgun (WGS) entry which is preliminary data.</text>
</comment>
<dbReference type="GO" id="GO:0044233">
    <property type="term" value="C:mitochondria-associated endoplasmic reticulum membrane contact site"/>
    <property type="evidence" value="ECO:0007669"/>
    <property type="project" value="TreeGrafter"/>
</dbReference>
<proteinExistence type="inferred from homology"/>
<evidence type="ECO:0000256" key="6">
    <source>
        <dbReference type="SAM" id="MobiDB-lite"/>
    </source>
</evidence>
<evidence type="ECO:0000256" key="5">
    <source>
        <dbReference type="RuleBase" id="RU361202"/>
    </source>
</evidence>
<keyword evidence="3 5" id="KW-0832">Ubl conjugation</keyword>
<dbReference type="OMA" id="GYPANIL"/>
<dbReference type="Pfam" id="PF20638">
    <property type="entry name" value="ATG5_UblA"/>
    <property type="match status" value="1"/>
</dbReference>
<dbReference type="InterPro" id="IPR007239">
    <property type="entry name" value="Atg5"/>
</dbReference>
<dbReference type="PANTHER" id="PTHR13040:SF2">
    <property type="entry name" value="AUTOPHAGY PROTEIN 5"/>
    <property type="match status" value="1"/>
</dbReference>
<evidence type="ECO:0000256" key="3">
    <source>
        <dbReference type="ARBA" id="ARBA00022843"/>
    </source>
</evidence>
<evidence type="ECO:0000256" key="2">
    <source>
        <dbReference type="ARBA" id="ARBA00022499"/>
    </source>
</evidence>
<sequence length="424" mass="47228">MEIGNDDGGVSASPTNDQDPTGHSFTYNLQHAVWSGSLPIILTLAEESLCASPPRSVHRLIPRHSYLHVALREEVLGLSEHAPLCPRERILAEEPPSDNERDGASSVEIGSKAVSEAGAGSVVDRDEMNEATFPLCWFEDEVSGTPLRWHLFIGVLYDLMTCKSKRLKRTSSARALQSALPWRIKVHFTSYHDDLLPLDTSAIQPNSNQQKKVTVKGTDELLGRMFRNSLKASLFMQFGSSKVPLSINKNSHEQLWASILDNNHVMYHEVNKNLQRGLMSPLVSQVDSSSRPMRAKSDSVVAPQLVPVRLLLNEEPARQRPVKHERIVETKSVTEILSLPDDHMEAPPFITLGDVLVEWLPGYFAINTTTKFAEAVSSGELKRSDVLIQGIELTNKMLQTALIDLWRGLCHPDQYLYIVAATQT</sequence>
<feature type="domain" description="Autophagy protein ATG5 UblA" evidence="9">
    <location>
        <begin position="136"/>
        <end position="188"/>
    </location>
</feature>
<evidence type="ECO:0000313" key="10">
    <source>
        <dbReference type="EMBL" id="EJK75942.1"/>
    </source>
</evidence>
<evidence type="ECO:0000256" key="4">
    <source>
        <dbReference type="ARBA" id="ARBA00023006"/>
    </source>
</evidence>
<dbReference type="InterPro" id="IPR048318">
    <property type="entry name" value="ATG5_UblB"/>
</dbReference>
<comment type="function">
    <text evidence="5">Involved in autophagic vesicle formation.</text>
</comment>
<dbReference type="Gene3D" id="3.10.20.90">
    <property type="entry name" value="Phosphatidylinositol 3-kinase Catalytic Subunit, Chain A, domain 1"/>
    <property type="match status" value="1"/>
</dbReference>
<dbReference type="InterPro" id="IPR042526">
    <property type="entry name" value="Atg5_HR"/>
</dbReference>
<dbReference type="GO" id="GO:0034045">
    <property type="term" value="C:phagophore assembly site membrane"/>
    <property type="evidence" value="ECO:0007669"/>
    <property type="project" value="UniProtKB-SubCell"/>
</dbReference>
<dbReference type="GO" id="GO:0006995">
    <property type="term" value="P:cellular response to nitrogen starvation"/>
    <property type="evidence" value="ECO:0007669"/>
    <property type="project" value="TreeGrafter"/>
</dbReference>
<dbReference type="GO" id="GO:0034274">
    <property type="term" value="C:Atg12-Atg5-Atg16 complex"/>
    <property type="evidence" value="ECO:0007669"/>
    <property type="project" value="TreeGrafter"/>
</dbReference>
<dbReference type="InterPro" id="IPR042527">
    <property type="entry name" value="Atg5_UblA_dom_sf"/>
</dbReference>
<dbReference type="PANTHER" id="PTHR13040">
    <property type="entry name" value="AUTOPHAGY PROTEIN 5"/>
    <property type="match status" value="1"/>
</dbReference>
<keyword evidence="2 5" id="KW-1017">Isopeptide bond</keyword>
<feature type="compositionally biased region" description="Basic and acidic residues" evidence="6">
    <location>
        <begin position="90"/>
        <end position="103"/>
    </location>
</feature>
<comment type="similarity">
    <text evidence="1 5">Belongs to the ATG5 family.</text>
</comment>
<evidence type="ECO:0000256" key="1">
    <source>
        <dbReference type="ARBA" id="ARBA00006910"/>
    </source>
</evidence>
<comment type="subunit">
    <text evidence="5">Conjugated with ATG12.</text>
</comment>
<feature type="region of interest" description="Disordered" evidence="6">
    <location>
        <begin position="90"/>
        <end position="110"/>
    </location>
</feature>
<dbReference type="Gene3D" id="1.10.246.190">
    <property type="entry name" value="Autophagy protein Apg5, helix rich domain"/>
    <property type="match status" value="1"/>
</dbReference>
<feature type="region of interest" description="Disordered" evidence="6">
    <location>
        <begin position="1"/>
        <end position="24"/>
    </location>
</feature>
<organism evidence="10 11">
    <name type="scientific">Thalassiosira oceanica</name>
    <name type="common">Marine diatom</name>
    <dbReference type="NCBI Taxonomy" id="159749"/>
    <lineage>
        <taxon>Eukaryota</taxon>
        <taxon>Sar</taxon>
        <taxon>Stramenopiles</taxon>
        <taxon>Ochrophyta</taxon>
        <taxon>Bacillariophyta</taxon>
        <taxon>Coscinodiscophyceae</taxon>
        <taxon>Thalassiosirophycidae</taxon>
        <taxon>Thalassiosirales</taxon>
        <taxon>Thalassiosiraceae</taxon>
        <taxon>Thalassiosira</taxon>
    </lineage>
</organism>
<gene>
    <name evidence="10" type="ORF">THAOC_02320</name>
</gene>
<dbReference type="GO" id="GO:0000422">
    <property type="term" value="P:autophagy of mitochondrion"/>
    <property type="evidence" value="ECO:0007669"/>
    <property type="project" value="TreeGrafter"/>
</dbReference>
<dbReference type="Proteomes" id="UP000266841">
    <property type="component" value="Unassembled WGS sequence"/>
</dbReference>
<keyword evidence="11" id="KW-1185">Reference proteome</keyword>
<evidence type="ECO:0000259" key="7">
    <source>
        <dbReference type="Pfam" id="PF04106"/>
    </source>
</evidence>
<dbReference type="AlphaFoldDB" id="K0TQF2"/>
<accession>K0TQF2</accession>
<evidence type="ECO:0000259" key="8">
    <source>
        <dbReference type="Pfam" id="PF20637"/>
    </source>
</evidence>
<feature type="domain" description="Autophagy protein ATG5 alpha-helical bundle region" evidence="8">
    <location>
        <begin position="224"/>
        <end position="274"/>
    </location>
</feature>
<evidence type="ECO:0000259" key="9">
    <source>
        <dbReference type="Pfam" id="PF20638"/>
    </source>
</evidence>
<dbReference type="Pfam" id="PF04106">
    <property type="entry name" value="ATG5_UblB"/>
    <property type="match status" value="1"/>
</dbReference>
<dbReference type="GO" id="GO:0019776">
    <property type="term" value="F:Atg8-family ligase activity"/>
    <property type="evidence" value="ECO:0007669"/>
    <property type="project" value="TreeGrafter"/>
</dbReference>
<keyword evidence="4 5" id="KW-0072">Autophagy</keyword>
<dbReference type="InterPro" id="IPR048940">
    <property type="entry name" value="ATG5_HBR"/>
</dbReference>
<dbReference type="GO" id="GO:0034727">
    <property type="term" value="P:piecemeal microautophagy of the nucleus"/>
    <property type="evidence" value="ECO:0007669"/>
    <property type="project" value="TreeGrafter"/>
</dbReference>
<dbReference type="InterPro" id="IPR048939">
    <property type="entry name" value="ATG5_UblA"/>
</dbReference>
<dbReference type="Pfam" id="PF20637">
    <property type="entry name" value="ATG5_HBR"/>
    <property type="match status" value="1"/>
</dbReference>
<keyword evidence="5" id="KW-0472">Membrane</keyword>